<accession>A0A0C2CUH5</accession>
<sequence length="98" mass="11081">MIGTLKDKFGNQPANRSRIVQKLFDLKPAARDAKSCDDCLGAIKALVNQSASTKYDIRTRRDPMWTETIIKKSPVSERRSDAVPRKQRHNYCTTAQTA</sequence>
<feature type="compositionally biased region" description="Basic and acidic residues" evidence="1">
    <location>
        <begin position="75"/>
        <end position="84"/>
    </location>
</feature>
<dbReference type="EMBL" id="KN730861">
    <property type="protein sequence ID" value="KIH60553.1"/>
    <property type="molecule type" value="Genomic_DNA"/>
</dbReference>
<keyword evidence="3" id="KW-1185">Reference proteome</keyword>
<evidence type="ECO:0000256" key="1">
    <source>
        <dbReference type="SAM" id="MobiDB-lite"/>
    </source>
</evidence>
<evidence type="ECO:0000313" key="3">
    <source>
        <dbReference type="Proteomes" id="UP000054047"/>
    </source>
</evidence>
<feature type="region of interest" description="Disordered" evidence="1">
    <location>
        <begin position="75"/>
        <end position="98"/>
    </location>
</feature>
<proteinExistence type="predicted"/>
<name>A0A0C2CUH5_9BILA</name>
<dbReference type="Proteomes" id="UP000054047">
    <property type="component" value="Unassembled WGS sequence"/>
</dbReference>
<evidence type="ECO:0000313" key="2">
    <source>
        <dbReference type="EMBL" id="KIH60553.1"/>
    </source>
</evidence>
<gene>
    <name evidence="2" type="ORF">ANCDUO_09197</name>
</gene>
<dbReference type="OrthoDB" id="5862292at2759"/>
<protein>
    <submittedName>
        <fullName evidence="2">Uncharacterized protein</fullName>
    </submittedName>
</protein>
<organism evidence="2 3">
    <name type="scientific">Ancylostoma duodenale</name>
    <dbReference type="NCBI Taxonomy" id="51022"/>
    <lineage>
        <taxon>Eukaryota</taxon>
        <taxon>Metazoa</taxon>
        <taxon>Ecdysozoa</taxon>
        <taxon>Nematoda</taxon>
        <taxon>Chromadorea</taxon>
        <taxon>Rhabditida</taxon>
        <taxon>Rhabditina</taxon>
        <taxon>Rhabditomorpha</taxon>
        <taxon>Strongyloidea</taxon>
        <taxon>Ancylostomatidae</taxon>
        <taxon>Ancylostomatinae</taxon>
        <taxon>Ancylostoma</taxon>
    </lineage>
</organism>
<dbReference type="AlphaFoldDB" id="A0A0C2CUH5"/>
<reference evidence="2 3" key="1">
    <citation type="submission" date="2013-12" db="EMBL/GenBank/DDBJ databases">
        <title>Draft genome of the parsitic nematode Ancylostoma duodenale.</title>
        <authorList>
            <person name="Mitreva M."/>
        </authorList>
    </citation>
    <scope>NUCLEOTIDE SEQUENCE [LARGE SCALE GENOMIC DNA]</scope>
    <source>
        <strain evidence="2 3">Zhejiang</strain>
    </source>
</reference>